<dbReference type="InterPro" id="IPR051446">
    <property type="entry name" value="HTH_trans_reg/aminotransferase"/>
</dbReference>
<dbReference type="SUPFAM" id="SSF53383">
    <property type="entry name" value="PLP-dependent transferases"/>
    <property type="match status" value="1"/>
</dbReference>
<dbReference type="Gene3D" id="1.10.10.10">
    <property type="entry name" value="Winged helix-like DNA-binding domain superfamily/Winged helix DNA-binding domain"/>
    <property type="match status" value="1"/>
</dbReference>
<dbReference type="Proteomes" id="UP000324106">
    <property type="component" value="Chromosome"/>
</dbReference>
<protein>
    <submittedName>
        <fullName evidence="8">GntR family transcriptional regulator</fullName>
    </submittedName>
</protein>
<gene>
    <name evidence="8" type="ORF">DEJ46_20460</name>
</gene>
<dbReference type="Pfam" id="PF00155">
    <property type="entry name" value="Aminotran_1_2"/>
    <property type="match status" value="1"/>
</dbReference>
<keyword evidence="5" id="KW-0804">Transcription</keyword>
<feature type="region of interest" description="Disordered" evidence="6">
    <location>
        <begin position="204"/>
        <end position="224"/>
    </location>
</feature>
<evidence type="ECO:0000256" key="3">
    <source>
        <dbReference type="ARBA" id="ARBA00023015"/>
    </source>
</evidence>
<dbReference type="Gene3D" id="3.90.1150.10">
    <property type="entry name" value="Aspartate Aminotransferase, domain 1"/>
    <property type="match status" value="1"/>
</dbReference>
<dbReference type="SUPFAM" id="SSF46785">
    <property type="entry name" value="Winged helix' DNA-binding domain"/>
    <property type="match status" value="1"/>
</dbReference>
<dbReference type="GO" id="GO:0030170">
    <property type="term" value="F:pyridoxal phosphate binding"/>
    <property type="evidence" value="ECO:0007669"/>
    <property type="project" value="InterPro"/>
</dbReference>
<evidence type="ECO:0000313" key="8">
    <source>
        <dbReference type="EMBL" id="QES21189.1"/>
    </source>
</evidence>
<name>A0A5P2AYF3_STRVZ</name>
<proteinExistence type="inferred from homology"/>
<keyword evidence="4" id="KW-0238">DNA-binding</keyword>
<dbReference type="InterPro" id="IPR015422">
    <property type="entry name" value="PyrdxlP-dep_Trfase_small"/>
</dbReference>
<comment type="similarity">
    <text evidence="1">In the C-terminal section; belongs to the class-I pyridoxal-phosphate-dependent aminotransferase family.</text>
</comment>
<evidence type="ECO:0000256" key="5">
    <source>
        <dbReference type="ARBA" id="ARBA00023163"/>
    </source>
</evidence>
<keyword evidence="3" id="KW-0805">Transcription regulation</keyword>
<dbReference type="SMART" id="SM00345">
    <property type="entry name" value="HTH_GNTR"/>
    <property type="match status" value="1"/>
</dbReference>
<evidence type="ECO:0000256" key="1">
    <source>
        <dbReference type="ARBA" id="ARBA00005384"/>
    </source>
</evidence>
<dbReference type="EMBL" id="CP029194">
    <property type="protein sequence ID" value="QES21189.1"/>
    <property type="molecule type" value="Genomic_DNA"/>
</dbReference>
<dbReference type="GO" id="GO:0003677">
    <property type="term" value="F:DNA binding"/>
    <property type="evidence" value="ECO:0007669"/>
    <property type="project" value="UniProtKB-KW"/>
</dbReference>
<organism evidence="8 9">
    <name type="scientific">Streptomyces venezuelae</name>
    <dbReference type="NCBI Taxonomy" id="54571"/>
    <lineage>
        <taxon>Bacteria</taxon>
        <taxon>Bacillati</taxon>
        <taxon>Actinomycetota</taxon>
        <taxon>Actinomycetes</taxon>
        <taxon>Kitasatosporales</taxon>
        <taxon>Streptomycetaceae</taxon>
        <taxon>Streptomyces</taxon>
    </lineage>
</organism>
<dbReference type="InterPro" id="IPR015424">
    <property type="entry name" value="PyrdxlP-dep_Trfase"/>
</dbReference>
<evidence type="ECO:0000256" key="2">
    <source>
        <dbReference type="ARBA" id="ARBA00022898"/>
    </source>
</evidence>
<dbReference type="PANTHER" id="PTHR46577:SF1">
    <property type="entry name" value="HTH-TYPE TRANSCRIPTIONAL REGULATORY PROTEIN GABR"/>
    <property type="match status" value="1"/>
</dbReference>
<sequence length="466" mass="47855">MEEYRRIADRVEAAVRDGRLTPGDRLPPQRVFDRRHRIANSTAIRVYGELARRGLVVGEVGRGTFVRAAPPLPGPALAEATGTAPVDLQLNYPVVEGQSELMARALAALARPDVLAEAVSGPAAATGTPEAREAAVSVLARPGWAPDPESVLFAGNGRQAIAAALAALVPPGGRLGVEALTYPLVKAVAERLGIQLVPLALDGDGDGDGGGGGHRDSEGRGGGIRPEALAAAHRATPLAAVYLQPTLHNPLATTMSGPRRAELAELLRSLDLTAVEDTTWAFLAPGAGPGVAPPPLAAFAPERVLLVDSLSKRLAPGLTVGYLVVPGRLRPAVAEALRSGAWTAGGLALAAATRWAGDGTVAEAVAAKRADTAARHALVRRRFDGYAVRTSPHAYYCWWELPAPWRAETFTAAAAARAGVAVTPGSAFAVGRGSAPDAIRVGLASPPHAVLDGALARLAALAAEGA</sequence>
<evidence type="ECO:0000313" key="9">
    <source>
        <dbReference type="Proteomes" id="UP000324106"/>
    </source>
</evidence>
<dbReference type="Gene3D" id="3.40.640.10">
    <property type="entry name" value="Type I PLP-dependent aspartate aminotransferase-like (Major domain)"/>
    <property type="match status" value="1"/>
</dbReference>
<dbReference type="InterPro" id="IPR036390">
    <property type="entry name" value="WH_DNA-bd_sf"/>
</dbReference>
<dbReference type="CDD" id="cd07377">
    <property type="entry name" value="WHTH_GntR"/>
    <property type="match status" value="1"/>
</dbReference>
<dbReference type="PANTHER" id="PTHR46577">
    <property type="entry name" value="HTH-TYPE TRANSCRIPTIONAL REGULATORY PROTEIN GABR"/>
    <property type="match status" value="1"/>
</dbReference>
<dbReference type="InterPro" id="IPR015421">
    <property type="entry name" value="PyrdxlP-dep_Trfase_major"/>
</dbReference>
<evidence type="ECO:0000259" key="7">
    <source>
        <dbReference type="PROSITE" id="PS50949"/>
    </source>
</evidence>
<dbReference type="AlphaFoldDB" id="A0A5P2AYF3"/>
<evidence type="ECO:0000256" key="4">
    <source>
        <dbReference type="ARBA" id="ARBA00023125"/>
    </source>
</evidence>
<dbReference type="PROSITE" id="PS50949">
    <property type="entry name" value="HTH_GNTR"/>
    <property type="match status" value="1"/>
</dbReference>
<reference evidence="8 9" key="1">
    <citation type="submission" date="2018-05" db="EMBL/GenBank/DDBJ databases">
        <title>Streptomyces venezuelae.</title>
        <authorList>
            <person name="Kim W."/>
            <person name="Lee N."/>
            <person name="Cho B.-K."/>
        </authorList>
    </citation>
    <scope>NUCLEOTIDE SEQUENCE [LARGE SCALE GENOMIC DNA]</scope>
    <source>
        <strain evidence="8 9">ATCC 15068</strain>
    </source>
</reference>
<dbReference type="InterPro" id="IPR000524">
    <property type="entry name" value="Tscrpt_reg_HTH_GntR"/>
</dbReference>
<feature type="domain" description="HTH gntR-type" evidence="7">
    <location>
        <begin position="1"/>
        <end position="69"/>
    </location>
</feature>
<dbReference type="RefSeq" id="WP_150268455.1">
    <property type="nucleotide sequence ID" value="NZ_CP029194.1"/>
</dbReference>
<accession>A0A5P2AYF3</accession>
<evidence type="ECO:0000256" key="6">
    <source>
        <dbReference type="SAM" id="MobiDB-lite"/>
    </source>
</evidence>
<dbReference type="InterPro" id="IPR036388">
    <property type="entry name" value="WH-like_DNA-bd_sf"/>
</dbReference>
<dbReference type="InterPro" id="IPR004839">
    <property type="entry name" value="Aminotransferase_I/II_large"/>
</dbReference>
<keyword evidence="2" id="KW-0663">Pyridoxal phosphate</keyword>
<dbReference type="GO" id="GO:0003700">
    <property type="term" value="F:DNA-binding transcription factor activity"/>
    <property type="evidence" value="ECO:0007669"/>
    <property type="project" value="InterPro"/>
</dbReference>
<dbReference type="Pfam" id="PF00392">
    <property type="entry name" value="GntR"/>
    <property type="match status" value="1"/>
</dbReference>
<dbReference type="OrthoDB" id="3564840at2"/>